<evidence type="ECO:0000256" key="12">
    <source>
        <dbReference type="RuleBase" id="RU366053"/>
    </source>
</evidence>
<evidence type="ECO:0000256" key="1">
    <source>
        <dbReference type="ARBA" id="ARBA00004255"/>
    </source>
</evidence>
<feature type="domain" description="AP complex mu/sigma subunit" evidence="13">
    <location>
        <begin position="11"/>
        <end position="151"/>
    </location>
</feature>
<keyword evidence="7 12" id="KW-0653">Protein transport</keyword>
<evidence type="ECO:0000256" key="10">
    <source>
        <dbReference type="ARBA" id="ARBA00023329"/>
    </source>
</evidence>
<dbReference type="InterPro" id="IPR022775">
    <property type="entry name" value="AP_mu_sigma_su"/>
</dbReference>
<dbReference type="SUPFAM" id="SSF64356">
    <property type="entry name" value="SNARE-like"/>
    <property type="match status" value="1"/>
</dbReference>
<evidence type="ECO:0000256" key="5">
    <source>
        <dbReference type="ARBA" id="ARBA00022490"/>
    </source>
</evidence>
<reference evidence="15" key="1">
    <citation type="submission" date="2016-02" db="EMBL/GenBank/DDBJ databases">
        <title>Comparative genomics of biotechnologically important yeasts.</title>
        <authorList>
            <consortium name="DOE Joint Genome Institute"/>
            <person name="Riley R."/>
            <person name="Haridas S."/>
            <person name="Wolfe K.H."/>
            <person name="Lopes M.R."/>
            <person name="Hittinger C.T."/>
            <person name="Goker M."/>
            <person name="Salamov A."/>
            <person name="Wisecaver J."/>
            <person name="Long T.M."/>
            <person name="Aerts A.L."/>
            <person name="Barry K."/>
            <person name="Choi C."/>
            <person name="Clum A."/>
            <person name="Coughlan A.Y."/>
            <person name="Deshpande S."/>
            <person name="Douglass A.P."/>
            <person name="Hanson S.J."/>
            <person name="Klenk H.-P."/>
            <person name="Labutti K."/>
            <person name="Lapidus A."/>
            <person name="Lindquist E."/>
            <person name="Lipzen A."/>
            <person name="Meier-Kolthoff J.P."/>
            <person name="Ohm R.A."/>
            <person name="Otillar R.P."/>
            <person name="Pangilinan J."/>
            <person name="Peng Y."/>
            <person name="Rokas A."/>
            <person name="Rosa C.A."/>
            <person name="Scheuner C."/>
            <person name="Sibirny A.A."/>
            <person name="Slot J.C."/>
            <person name="Stielow J.B."/>
            <person name="Sun H."/>
            <person name="Kurtzman C.P."/>
            <person name="Blackwell M."/>
            <person name="Jeffries T.W."/>
            <person name="Grigoriev I.V."/>
        </authorList>
    </citation>
    <scope>NUCLEOTIDE SEQUENCE [LARGE SCALE GENOMIC DNA]</scope>
    <source>
        <strain evidence="15">NRRL Y-17796</strain>
    </source>
</reference>
<keyword evidence="6 12" id="KW-0931">ER-Golgi transport</keyword>
<evidence type="ECO:0000313" key="14">
    <source>
        <dbReference type="EMBL" id="ODV89072.1"/>
    </source>
</evidence>
<comment type="subcellular location">
    <subcellularLocation>
        <location evidence="12">Cytoplasm</location>
    </subcellularLocation>
    <subcellularLocation>
        <location evidence="1 12">Golgi apparatus membrane</location>
        <topology evidence="1 12">Peripheral membrane protein</topology>
        <orientation evidence="1 12">Cytoplasmic side</orientation>
    </subcellularLocation>
    <subcellularLocation>
        <location evidence="12">Cytoplasmic vesicle</location>
        <location evidence="12">COPI-coated vesicle membrane</location>
        <topology evidence="12">Peripheral membrane protein</topology>
        <orientation evidence="12">Cytoplasmic side</orientation>
    </subcellularLocation>
</comment>
<dbReference type="InterPro" id="IPR011012">
    <property type="entry name" value="Longin-like_dom_sf"/>
</dbReference>
<dbReference type="InterPro" id="IPR039652">
    <property type="entry name" value="Coatomer_zeta"/>
</dbReference>
<dbReference type="GO" id="GO:0006886">
    <property type="term" value="P:intracellular protein transport"/>
    <property type="evidence" value="ECO:0007669"/>
    <property type="project" value="TreeGrafter"/>
</dbReference>
<evidence type="ECO:0000256" key="9">
    <source>
        <dbReference type="ARBA" id="ARBA00023136"/>
    </source>
</evidence>
<dbReference type="PANTHER" id="PTHR11043:SF0">
    <property type="entry name" value="COATOMER SUBUNIT ZETA"/>
    <property type="match status" value="1"/>
</dbReference>
<keyword evidence="10 12" id="KW-0968">Cytoplasmic vesicle</keyword>
<evidence type="ECO:0000259" key="13">
    <source>
        <dbReference type="Pfam" id="PF01217"/>
    </source>
</evidence>
<proteinExistence type="inferred from homology"/>
<evidence type="ECO:0000256" key="3">
    <source>
        <dbReference type="ARBA" id="ARBA00011775"/>
    </source>
</evidence>
<dbReference type="AlphaFoldDB" id="A0A1E4TBE2"/>
<keyword evidence="5 12" id="KW-0963">Cytoplasm</keyword>
<dbReference type="EMBL" id="KV453843">
    <property type="protein sequence ID" value="ODV89072.1"/>
    <property type="molecule type" value="Genomic_DNA"/>
</dbReference>
<evidence type="ECO:0000256" key="7">
    <source>
        <dbReference type="ARBA" id="ARBA00022927"/>
    </source>
</evidence>
<keyword evidence="15" id="KW-1185">Reference proteome</keyword>
<keyword evidence="4 12" id="KW-0813">Transport</keyword>
<dbReference type="GO" id="GO:0006891">
    <property type="term" value="P:intra-Golgi vesicle-mediated transport"/>
    <property type="evidence" value="ECO:0007669"/>
    <property type="project" value="TreeGrafter"/>
</dbReference>
<accession>A0A1E4TBE2</accession>
<gene>
    <name evidence="14" type="ORF">CANCADRAFT_3712</name>
</gene>
<dbReference type="PANTHER" id="PTHR11043">
    <property type="entry name" value="ZETA-COAT PROTEIN"/>
    <property type="match status" value="1"/>
</dbReference>
<dbReference type="Proteomes" id="UP000095023">
    <property type="component" value="Unassembled WGS sequence"/>
</dbReference>
<keyword evidence="8 12" id="KW-0333">Golgi apparatus</keyword>
<dbReference type="FunFam" id="3.30.450.60:FF:000013">
    <property type="entry name" value="Coatomer subunit zeta"/>
    <property type="match status" value="1"/>
</dbReference>
<dbReference type="GO" id="GO:0000139">
    <property type="term" value="C:Golgi membrane"/>
    <property type="evidence" value="ECO:0007669"/>
    <property type="project" value="UniProtKB-SubCell"/>
</dbReference>
<comment type="subunit">
    <text evidence="3 12">Oligomeric complex that consists of at least the alpha, beta, beta', gamma, delta, epsilon and zeta subunits.</text>
</comment>
<sequence>MTNFSLYSVLACIVLDSSGKRIFAKYYDHPHQPGQNPYSSETKQVEFETGLAKKTHKDPTEVILYDGNLATFKECGDAVIYLIGPADENELLLHSLVTSIREALEMILGSSINKRTLLENYDILALTIDEFIDAGVVMQPDSTIVAGRVSRAPSQEASRQIDLSEQGILNYMSIARERISETLRQSL</sequence>
<dbReference type="GO" id="GO:0030126">
    <property type="term" value="C:COPI vesicle coat"/>
    <property type="evidence" value="ECO:0007669"/>
    <property type="project" value="UniProtKB-UniRule"/>
</dbReference>
<evidence type="ECO:0000256" key="4">
    <source>
        <dbReference type="ARBA" id="ARBA00022448"/>
    </source>
</evidence>
<dbReference type="OrthoDB" id="10249988at2759"/>
<organism evidence="14 15">
    <name type="scientific">Tortispora caseinolytica NRRL Y-17796</name>
    <dbReference type="NCBI Taxonomy" id="767744"/>
    <lineage>
        <taxon>Eukaryota</taxon>
        <taxon>Fungi</taxon>
        <taxon>Dikarya</taxon>
        <taxon>Ascomycota</taxon>
        <taxon>Saccharomycotina</taxon>
        <taxon>Trigonopsidomycetes</taxon>
        <taxon>Trigonopsidales</taxon>
        <taxon>Trigonopsidaceae</taxon>
        <taxon>Tortispora</taxon>
    </lineage>
</organism>
<evidence type="ECO:0000313" key="15">
    <source>
        <dbReference type="Proteomes" id="UP000095023"/>
    </source>
</evidence>
<protein>
    <recommendedName>
        <fullName evidence="12">Coatomer subunit zeta</fullName>
    </recommendedName>
</protein>
<dbReference type="GO" id="GO:0006890">
    <property type="term" value="P:retrograde vesicle-mediated transport, Golgi to endoplasmic reticulum"/>
    <property type="evidence" value="ECO:0007669"/>
    <property type="project" value="UniProtKB-UniRule"/>
</dbReference>
<keyword evidence="9 12" id="KW-0472">Membrane</keyword>
<dbReference type="Gene3D" id="3.30.450.60">
    <property type="match status" value="1"/>
</dbReference>
<comment type="similarity">
    <text evidence="2 12">Belongs to the adaptor complexes small subunit family.</text>
</comment>
<dbReference type="Pfam" id="PF01217">
    <property type="entry name" value="Clat_adaptor_s"/>
    <property type="match status" value="1"/>
</dbReference>
<name>A0A1E4TBE2_9ASCO</name>
<evidence type="ECO:0000256" key="6">
    <source>
        <dbReference type="ARBA" id="ARBA00022892"/>
    </source>
</evidence>
<evidence type="ECO:0000256" key="8">
    <source>
        <dbReference type="ARBA" id="ARBA00023034"/>
    </source>
</evidence>
<evidence type="ECO:0000256" key="11">
    <source>
        <dbReference type="ARBA" id="ARBA00045555"/>
    </source>
</evidence>
<evidence type="ECO:0000256" key="2">
    <source>
        <dbReference type="ARBA" id="ARBA00006972"/>
    </source>
</evidence>
<comment type="function">
    <text evidence="11">The coatomer is a cytosolic protein complex that binds to dilysine motifs and reversibly associates with Golgi non-clathrin-coated vesicles, which further mediate biosynthetic protein transport from the ER, via the Golgi up to the trans Golgi network. Coatomer complex is required for budding from Golgi membranes, and is essential for the retrograde Golgi-to-ER transport of dilysine-tagged proteins. The zeta subunit may be involved in regulating the coat assembly and, hence, the rate of biosynthetic protein transport due to its association-dissociation properties with the coatomer complex.</text>
</comment>